<dbReference type="PANTHER" id="PTHR13405:SF11">
    <property type="entry name" value="NUCLEAR PORE COMPLEX PROTEIN NUP133"/>
    <property type="match status" value="1"/>
</dbReference>
<evidence type="ECO:0000256" key="3">
    <source>
        <dbReference type="ARBA" id="ARBA00022448"/>
    </source>
</evidence>
<evidence type="ECO:0000256" key="4">
    <source>
        <dbReference type="ARBA" id="ARBA00022816"/>
    </source>
</evidence>
<organism evidence="11 12">
    <name type="scientific">Saccharomycopsis crataegensis</name>
    <dbReference type="NCBI Taxonomy" id="43959"/>
    <lineage>
        <taxon>Eukaryota</taxon>
        <taxon>Fungi</taxon>
        <taxon>Dikarya</taxon>
        <taxon>Ascomycota</taxon>
        <taxon>Saccharomycotina</taxon>
        <taxon>Saccharomycetes</taxon>
        <taxon>Saccharomycopsidaceae</taxon>
        <taxon>Saccharomycopsis</taxon>
    </lineage>
</organism>
<dbReference type="GO" id="GO:0031080">
    <property type="term" value="C:nuclear pore outer ring"/>
    <property type="evidence" value="ECO:0007669"/>
    <property type="project" value="TreeGrafter"/>
</dbReference>
<evidence type="ECO:0000256" key="1">
    <source>
        <dbReference type="ARBA" id="ARBA00004259"/>
    </source>
</evidence>
<keyword evidence="5" id="KW-0653">Protein transport</keyword>
<reference evidence="11 12" key="1">
    <citation type="journal article" date="2023" name="Elife">
        <title>Identification of key yeast species and microbe-microbe interactions impacting larval growth of Drosophila in the wild.</title>
        <authorList>
            <person name="Mure A."/>
            <person name="Sugiura Y."/>
            <person name="Maeda R."/>
            <person name="Honda K."/>
            <person name="Sakurai N."/>
            <person name="Takahashi Y."/>
            <person name="Watada M."/>
            <person name="Katoh T."/>
            <person name="Gotoh A."/>
            <person name="Gotoh Y."/>
            <person name="Taniguchi I."/>
            <person name="Nakamura K."/>
            <person name="Hayashi T."/>
            <person name="Katayama T."/>
            <person name="Uemura T."/>
            <person name="Hattori Y."/>
        </authorList>
    </citation>
    <scope>NUCLEOTIDE SEQUENCE [LARGE SCALE GENOMIC DNA]</scope>
    <source>
        <strain evidence="11 12">SC-9</strain>
    </source>
</reference>
<evidence type="ECO:0000313" key="11">
    <source>
        <dbReference type="EMBL" id="GMM33862.1"/>
    </source>
</evidence>
<dbReference type="Gene3D" id="1.20.58.1380">
    <property type="match status" value="1"/>
</dbReference>
<dbReference type="GO" id="GO:0006606">
    <property type="term" value="P:protein import into nucleus"/>
    <property type="evidence" value="ECO:0007669"/>
    <property type="project" value="TreeGrafter"/>
</dbReference>
<feature type="domain" description="Nucleoporin Nup133/Nup155-like N-terminal" evidence="10">
    <location>
        <begin position="78"/>
        <end position="473"/>
    </location>
</feature>
<dbReference type="GO" id="GO:0016973">
    <property type="term" value="P:poly(A)+ mRNA export from nucleus"/>
    <property type="evidence" value="ECO:0007669"/>
    <property type="project" value="TreeGrafter"/>
</dbReference>
<dbReference type="Proteomes" id="UP001360560">
    <property type="component" value="Unassembled WGS sequence"/>
</dbReference>
<dbReference type="GeneID" id="90071841"/>
<keyword evidence="4" id="KW-0509">mRNA transport</keyword>
<comment type="subcellular location">
    <subcellularLocation>
        <location evidence="1">Nucleus envelope</location>
    </subcellularLocation>
</comment>
<dbReference type="InterPro" id="IPR007187">
    <property type="entry name" value="Nucleoporin_Nup133/Nup155_C"/>
</dbReference>
<dbReference type="InterPro" id="IPR015943">
    <property type="entry name" value="WD40/YVTN_repeat-like_dom_sf"/>
</dbReference>
<evidence type="ECO:0000256" key="6">
    <source>
        <dbReference type="ARBA" id="ARBA00023010"/>
    </source>
</evidence>
<dbReference type="GO" id="GO:0017056">
    <property type="term" value="F:structural constituent of nuclear pore"/>
    <property type="evidence" value="ECO:0007669"/>
    <property type="project" value="InterPro"/>
</dbReference>
<dbReference type="GO" id="GO:0000972">
    <property type="term" value="P:transcription-dependent tethering of RNA polymerase II gene DNA at nuclear periphery"/>
    <property type="evidence" value="ECO:0007669"/>
    <property type="project" value="TreeGrafter"/>
</dbReference>
<evidence type="ECO:0000256" key="2">
    <source>
        <dbReference type="ARBA" id="ARBA00005569"/>
    </source>
</evidence>
<dbReference type="Gene3D" id="2.130.10.10">
    <property type="entry name" value="YVTN repeat-like/Quinoprotein amine dehydrogenase"/>
    <property type="match status" value="1"/>
</dbReference>
<evidence type="ECO:0000256" key="5">
    <source>
        <dbReference type="ARBA" id="ARBA00022927"/>
    </source>
</evidence>
<dbReference type="PANTHER" id="PTHR13405">
    <property type="entry name" value="NUCLEAR PORE COMPLEX PROTEIN NUP133"/>
    <property type="match status" value="1"/>
</dbReference>
<protein>
    <submittedName>
        <fullName evidence="11">Nup133 protein</fullName>
    </submittedName>
</protein>
<sequence>MDSQSIFNQASFRFAARQNVSTPATTQPNGGAAEDSTMTSIDDDSSFQSRKDTTFSQKQGEPPQEINIQAPSNSIELTRNDQYRVSKLKALPKILAEEECDGLHGYIDQYSKYACVSSSGSVDIWNYASTDPTPITYTIDSDETLQKNSNNILPVLVLPSPGIKEPGLVSIDTVTGDIKYYEYVFSDSSVSMIYQKDNVSKRISLYAGEVITMYENIEPVGIVIATSHGRVILISLRDSAGKPNIQISNIISSSFLPFFRSKDQIVSIKGGKDLGHGTKSLSIITDSGLFTLWSVARDGQAIKIYETSVTDQLLGEIKDLYENDNITILDSHPLSTDTDDEQEAYLVLTSVENGANETCYILFTMVRNGDELMVFSAYRLTRYTKPYQNSVPKLYLPKPEMTAFIVFEDAIVLVEVTQKLEHSLVTNRKWEDVVLFRSGVKIIGTGFEDYSYEDGVFTNLPSVIVVSKKAGVLKIERCISSDDLKDTQQSFTSTSFTKSKIEQAVFYGYTDNNPLLFNVPENTIIEESEIEQAIISVGDELVGSKSAYLPPRLSSLAGHLELRLLKLKNLAEYVAVNFIHEITTNTKMKVISDLEKINAAYKIWSVLESYYYAPEGKQIIEFFCNSIKDTIGGESAVEKQIIENFFYYHVDKMGQFLSQITTRLLESFNQSNYSVAVLLVIKSIKEGAIDVETDIKNLFQMTSSEIGTEIPWILEGDLCFKLNDLHHSYHEAAAEFANSSNTAEVANHLVSLVSTLFFSFNQGLAFYTAKSLTKATREEIQRYKSVYESNRGIWISSLTEFNEMNAALQLAENFEDLLSLVRICDGEKDRVLSNGLDDTFVKERLDSYFEKFGYRFAETLYNYYVLNGKLQELLLGFPKYNSLLKRFLSSGNHGRISWIRNILDGEYFDSAYDLYTIANKADDLVSNKKLQLSVAKLSVLAQDEDQYNPNSDDILADIETGLTVLDIQENLYNQVSGLVHFEDDSDLVTETDRVLALLTSYLQKRSPIVNFLNLRKHLSKLLSNKSVPATELIDLYTLLDTKTPEMKMNFYQALKLVGTGFLSYSEKNISEILIWRRAILADDWKEIGNSVNRTPVFIKEKMENSALCITLLQCFQDDLFATNNNNRKIRLPDLEYLTQPIPQEEVAKRYGKNLNQASLASLTEQLDKEVQLIKDIMASFDFENYVKGIIGTAQTNSGSKEVVNYQTLELA</sequence>
<evidence type="ECO:0000313" key="12">
    <source>
        <dbReference type="Proteomes" id="UP001360560"/>
    </source>
</evidence>
<evidence type="ECO:0000256" key="8">
    <source>
        <dbReference type="SAM" id="MobiDB-lite"/>
    </source>
</evidence>
<name>A0AAV5QGW2_9ASCO</name>
<accession>A0AAV5QGW2</accession>
<comment type="caution">
    <text evidence="11">The sequence shown here is derived from an EMBL/GenBank/DDBJ whole genome shotgun (WGS) entry which is preliminary data.</text>
</comment>
<feature type="domain" description="Nucleoporin Nup133/Nup155-like C-terminal" evidence="9">
    <location>
        <begin position="826"/>
        <end position="1187"/>
    </location>
</feature>
<keyword evidence="6" id="KW-0811">Translocation</keyword>
<dbReference type="Pfam" id="PF08801">
    <property type="entry name" value="Nucleoporin_N"/>
    <property type="match status" value="1"/>
</dbReference>
<dbReference type="InterPro" id="IPR037624">
    <property type="entry name" value="Nup133-like"/>
</dbReference>
<feature type="compositionally biased region" description="Polar residues" evidence="8">
    <location>
        <begin position="18"/>
        <end position="29"/>
    </location>
</feature>
<keyword evidence="3" id="KW-0813">Transport</keyword>
<evidence type="ECO:0000259" key="9">
    <source>
        <dbReference type="Pfam" id="PF03177"/>
    </source>
</evidence>
<dbReference type="InterPro" id="IPR014908">
    <property type="entry name" value="Nucleoporin_Nup133/Nup155_N"/>
</dbReference>
<dbReference type="Pfam" id="PF03177">
    <property type="entry name" value="Nucleoporin_C"/>
    <property type="match status" value="1"/>
</dbReference>
<proteinExistence type="inferred from homology"/>
<keyword evidence="7" id="KW-0539">Nucleus</keyword>
<feature type="region of interest" description="Disordered" evidence="8">
    <location>
        <begin position="17"/>
        <end position="66"/>
    </location>
</feature>
<dbReference type="Gene3D" id="1.25.40.700">
    <property type="match status" value="1"/>
</dbReference>
<dbReference type="EMBL" id="BTFZ01000002">
    <property type="protein sequence ID" value="GMM33862.1"/>
    <property type="molecule type" value="Genomic_DNA"/>
</dbReference>
<evidence type="ECO:0000259" key="10">
    <source>
        <dbReference type="Pfam" id="PF08801"/>
    </source>
</evidence>
<evidence type="ECO:0000256" key="7">
    <source>
        <dbReference type="ARBA" id="ARBA00023242"/>
    </source>
</evidence>
<comment type="similarity">
    <text evidence="2">Belongs to the nucleoporin Nup133 family.</text>
</comment>
<gene>
    <name evidence="11" type="ORF">DASC09_011870</name>
</gene>
<dbReference type="AlphaFoldDB" id="A0AAV5QGW2"/>
<dbReference type="RefSeq" id="XP_064850862.1">
    <property type="nucleotide sequence ID" value="XM_064994790.1"/>
</dbReference>
<keyword evidence="12" id="KW-1185">Reference proteome</keyword>
<dbReference type="SUPFAM" id="SSF117289">
    <property type="entry name" value="Nucleoporin domain"/>
    <property type="match status" value="1"/>
</dbReference>